<dbReference type="PANTHER" id="PTHR42080:SF3">
    <property type="entry name" value="SRR1-LIKE DOMAIN-CONTAINING PROTEIN"/>
    <property type="match status" value="1"/>
</dbReference>
<gene>
    <name evidence="2" type="ORF">BDW59DRAFT_132000</name>
</gene>
<evidence type="ECO:0000313" key="3">
    <source>
        <dbReference type="Proteomes" id="UP001610335"/>
    </source>
</evidence>
<reference evidence="2 3" key="1">
    <citation type="submission" date="2024-07" db="EMBL/GenBank/DDBJ databases">
        <title>Section-level genome sequencing and comparative genomics of Aspergillus sections Usti and Cavernicolus.</title>
        <authorList>
            <consortium name="Lawrence Berkeley National Laboratory"/>
            <person name="Nybo J.L."/>
            <person name="Vesth T.C."/>
            <person name="Theobald S."/>
            <person name="Frisvad J.C."/>
            <person name="Larsen T.O."/>
            <person name="Kjaerboelling I."/>
            <person name="Rothschild-Mancinelli K."/>
            <person name="Lyhne E.K."/>
            <person name="Kogle M.E."/>
            <person name="Barry K."/>
            <person name="Clum A."/>
            <person name="Na H."/>
            <person name="Ledsgaard L."/>
            <person name="Lin J."/>
            <person name="Lipzen A."/>
            <person name="Kuo A."/>
            <person name="Riley R."/>
            <person name="Mondo S."/>
            <person name="LaButti K."/>
            <person name="Haridas S."/>
            <person name="Pangalinan J."/>
            <person name="Salamov A.A."/>
            <person name="Simmons B.A."/>
            <person name="Magnuson J.K."/>
            <person name="Chen J."/>
            <person name="Drula E."/>
            <person name="Henrissat B."/>
            <person name="Wiebenga A."/>
            <person name="Lubbers R.J."/>
            <person name="Gomes A.C."/>
            <person name="Makela M.R."/>
            <person name="Stajich J."/>
            <person name="Grigoriev I.V."/>
            <person name="Mortensen U.H."/>
            <person name="De vries R.P."/>
            <person name="Baker S.E."/>
            <person name="Andersen M.R."/>
        </authorList>
    </citation>
    <scope>NUCLEOTIDE SEQUENCE [LARGE SCALE GENOMIC DNA]</scope>
    <source>
        <strain evidence="2 3">CBS 600.67</strain>
    </source>
</reference>
<protein>
    <recommendedName>
        <fullName evidence="1">SRR1-like domain-containing protein</fullName>
    </recommendedName>
</protein>
<proteinExistence type="predicted"/>
<dbReference type="InterPro" id="IPR012942">
    <property type="entry name" value="SRR1-like"/>
</dbReference>
<dbReference type="PANTHER" id="PTHR42080">
    <property type="entry name" value="SRR1 DOMAIN-CONTAINING PROTEIN"/>
    <property type="match status" value="1"/>
</dbReference>
<feature type="domain" description="SRR1-like" evidence="1">
    <location>
        <begin position="178"/>
        <end position="342"/>
    </location>
</feature>
<sequence>MVHFMVGPSYRVEEPNVTTLATPSEALSRIDEWYNTEKLFFPRDSIKAIYQQLQRPLKKGDEIFVKGLDGVNIAFLVRTGDSYCYDGEEYTIGEPFIRYISYESLKATMESSLELQHLAYCNLQIQHYVTSHHQGPGEPMANIVLKSLSEVEHLFSTCLRVWEVSEVWAQIKTAVSSANTASIIGKIIGLACGTMSYPDDIPYYSYNSVFQHALLVATRRFLQERFNCEIACAVQDPAYTDIDKSVLRSYGIKVLEDPEGFLEIDEASLVFSCAPNLPVKQIVLDMTRPALLIWDTVHDEDGKLDGYLEADPDSSRVIQIMSRSYETGEFPQNEHFGDMAIYVRREVDSKG</sequence>
<organism evidence="2 3">
    <name type="scientific">Aspergillus cavernicola</name>
    <dbReference type="NCBI Taxonomy" id="176166"/>
    <lineage>
        <taxon>Eukaryota</taxon>
        <taxon>Fungi</taxon>
        <taxon>Dikarya</taxon>
        <taxon>Ascomycota</taxon>
        <taxon>Pezizomycotina</taxon>
        <taxon>Eurotiomycetes</taxon>
        <taxon>Eurotiomycetidae</taxon>
        <taxon>Eurotiales</taxon>
        <taxon>Aspergillaceae</taxon>
        <taxon>Aspergillus</taxon>
        <taxon>Aspergillus subgen. Nidulantes</taxon>
    </lineage>
</organism>
<evidence type="ECO:0000259" key="1">
    <source>
        <dbReference type="Pfam" id="PF07985"/>
    </source>
</evidence>
<dbReference type="Pfam" id="PF07985">
    <property type="entry name" value="SRR1"/>
    <property type="match status" value="1"/>
</dbReference>
<accession>A0ABR4HPR2</accession>
<keyword evidence="3" id="KW-1185">Reference proteome</keyword>
<comment type="caution">
    <text evidence="2">The sequence shown here is derived from an EMBL/GenBank/DDBJ whole genome shotgun (WGS) entry which is preliminary data.</text>
</comment>
<evidence type="ECO:0000313" key="2">
    <source>
        <dbReference type="EMBL" id="KAL2817474.1"/>
    </source>
</evidence>
<dbReference type="Proteomes" id="UP001610335">
    <property type="component" value="Unassembled WGS sequence"/>
</dbReference>
<dbReference type="EMBL" id="JBFXLS010000091">
    <property type="protein sequence ID" value="KAL2817474.1"/>
    <property type="molecule type" value="Genomic_DNA"/>
</dbReference>
<name>A0ABR4HPR2_9EURO</name>